<dbReference type="InterPro" id="IPR055438">
    <property type="entry name" value="AstE_AspA_cat"/>
</dbReference>
<dbReference type="Pfam" id="PF24827">
    <property type="entry name" value="AstE_AspA_cat"/>
    <property type="match status" value="1"/>
</dbReference>
<evidence type="ECO:0000256" key="3">
    <source>
        <dbReference type="ARBA" id="ARBA00022801"/>
    </source>
</evidence>
<accession>A0A1E5XJQ4</accession>
<evidence type="ECO:0000313" key="6">
    <source>
        <dbReference type="EMBL" id="OEO28744.1"/>
    </source>
</evidence>
<dbReference type="CDD" id="cd06250">
    <property type="entry name" value="M14_PaAOTO_like"/>
    <property type="match status" value="1"/>
</dbReference>
<dbReference type="Proteomes" id="UP000095463">
    <property type="component" value="Unassembled WGS sequence"/>
</dbReference>
<evidence type="ECO:0000256" key="2">
    <source>
        <dbReference type="ARBA" id="ARBA00022723"/>
    </source>
</evidence>
<sequence length="380" mass="41830">MAFERKVVPLKGDTPGAVTEFTYYVIGPRDAPEKVHLQAALHADEHPGTMVLHHLLPMLRQADDQGLLRARFTVMPLVNPLGMATFALRRHIGRYDANTGINFNRRWPDLFSAIRSQLNGRLSDDERFNVNLIRKAVSNWIDAQQPRSANEQLRLLVLKEAHDAEFVFDLHCDDDSLIHIFTSPELMPELQDLADWMGAAATLTAADSGGGSFDEVLPQLYRKVALANPGKPVPMASATATLEYRGQSDVFDHFGADDARRLWGFLCERNLIDTDPGARPAPLSEATPFDATEIVRADRPGLVAYRVELGERVTKGQPVADLIALDGPEAFMARTPILATTDGLVLSRAMAKYAPRGAGIMKIVGKTPISGRKGAYLLED</sequence>
<keyword evidence="3" id="KW-0378">Hydrolase</keyword>
<comment type="caution">
    <text evidence="6">The sequence shown here is derived from an EMBL/GenBank/DDBJ whole genome shotgun (WGS) entry which is preliminary data.</text>
</comment>
<keyword evidence="7" id="KW-1185">Reference proteome</keyword>
<dbReference type="GO" id="GO:0016788">
    <property type="term" value="F:hydrolase activity, acting on ester bonds"/>
    <property type="evidence" value="ECO:0007669"/>
    <property type="project" value="InterPro"/>
</dbReference>
<evidence type="ECO:0000259" key="5">
    <source>
        <dbReference type="Pfam" id="PF24827"/>
    </source>
</evidence>
<evidence type="ECO:0000256" key="4">
    <source>
        <dbReference type="ARBA" id="ARBA00022833"/>
    </source>
</evidence>
<keyword evidence="2" id="KW-0479">Metal-binding</keyword>
<dbReference type="InterPro" id="IPR053138">
    <property type="entry name" value="N-alpha-Ac-DABA_deacetylase"/>
</dbReference>
<organism evidence="6 7">
    <name type="scientific">Devosia insulae DS-56</name>
    <dbReference type="NCBI Taxonomy" id="1116389"/>
    <lineage>
        <taxon>Bacteria</taxon>
        <taxon>Pseudomonadati</taxon>
        <taxon>Pseudomonadota</taxon>
        <taxon>Alphaproteobacteria</taxon>
        <taxon>Hyphomicrobiales</taxon>
        <taxon>Devosiaceae</taxon>
        <taxon>Devosia</taxon>
    </lineage>
</organism>
<dbReference type="OrthoDB" id="9782876at2"/>
<dbReference type="AlphaFoldDB" id="A0A1E5XJQ4"/>
<gene>
    <name evidence="6" type="ORF">VW23_003285</name>
</gene>
<keyword evidence="4" id="KW-0862">Zinc</keyword>
<dbReference type="GO" id="GO:0046872">
    <property type="term" value="F:metal ion binding"/>
    <property type="evidence" value="ECO:0007669"/>
    <property type="project" value="UniProtKB-KW"/>
</dbReference>
<dbReference type="PANTHER" id="PTHR37326:SF1">
    <property type="entry name" value="BLL3975 PROTEIN"/>
    <property type="match status" value="1"/>
</dbReference>
<evidence type="ECO:0000256" key="1">
    <source>
        <dbReference type="ARBA" id="ARBA00001947"/>
    </source>
</evidence>
<dbReference type="PANTHER" id="PTHR37326">
    <property type="entry name" value="BLL3975 PROTEIN"/>
    <property type="match status" value="1"/>
</dbReference>
<dbReference type="RefSeq" id="WP_069911965.1">
    <property type="nucleotide sequence ID" value="NZ_LAJE02000358.1"/>
</dbReference>
<feature type="domain" description="Succinylglutamate desuccinylase/Aspartoacylase catalytic" evidence="5">
    <location>
        <begin position="34"/>
        <end position="180"/>
    </location>
</feature>
<name>A0A1E5XJQ4_9HYPH</name>
<protein>
    <submittedName>
        <fullName evidence="6">Succinylglutamate desuccinylase</fullName>
    </submittedName>
</protein>
<dbReference type="Gene3D" id="3.40.630.10">
    <property type="entry name" value="Zn peptidases"/>
    <property type="match status" value="1"/>
</dbReference>
<dbReference type="SUPFAM" id="SSF53187">
    <property type="entry name" value="Zn-dependent exopeptidases"/>
    <property type="match status" value="1"/>
</dbReference>
<reference evidence="6 7" key="1">
    <citation type="journal article" date="2015" name="Genome Announc.">
        <title>Genome Assemblies of Three Soil-Associated Devosia species: D. insulae, D. limi, and D. soli.</title>
        <authorList>
            <person name="Hassan Y.I."/>
            <person name="Lepp D."/>
            <person name="Zhou T."/>
        </authorList>
    </citation>
    <scope>NUCLEOTIDE SEQUENCE [LARGE SCALE GENOMIC DNA]</scope>
    <source>
        <strain evidence="6 7">DS-56</strain>
    </source>
</reference>
<dbReference type="Gene3D" id="2.40.50.100">
    <property type="match status" value="1"/>
</dbReference>
<proteinExistence type="predicted"/>
<dbReference type="EMBL" id="LAJE02000358">
    <property type="protein sequence ID" value="OEO28744.1"/>
    <property type="molecule type" value="Genomic_DNA"/>
</dbReference>
<comment type="cofactor">
    <cofactor evidence="1">
        <name>Zn(2+)</name>
        <dbReference type="ChEBI" id="CHEBI:29105"/>
    </cofactor>
</comment>
<evidence type="ECO:0000313" key="7">
    <source>
        <dbReference type="Proteomes" id="UP000095463"/>
    </source>
</evidence>